<organism evidence="1">
    <name type="scientific">Microcystis aeruginosa (strain PCC 7806)</name>
    <dbReference type="NCBI Taxonomy" id="267872"/>
    <lineage>
        <taxon>Bacteria</taxon>
        <taxon>Bacillati</taxon>
        <taxon>Cyanobacteriota</taxon>
        <taxon>Cyanophyceae</taxon>
        <taxon>Oscillatoriophycideae</taxon>
        <taxon>Chroococcales</taxon>
        <taxon>Microcystaceae</taxon>
        <taxon>Microcystis</taxon>
    </lineage>
</organism>
<protein>
    <submittedName>
        <fullName evidence="1">Similarity</fullName>
    </submittedName>
</protein>
<reference evidence="1" key="1">
    <citation type="submission" date="2007-08" db="EMBL/GenBank/DDBJ databases">
        <authorList>
            <person name="Frangeul L."/>
        </authorList>
    </citation>
    <scope>NUCLEOTIDE SEQUENCE</scope>
    <source>
        <strain evidence="1">PCC 7806</strain>
    </source>
</reference>
<accession>A8YI23</accession>
<name>A8YI23_MICA7</name>
<dbReference type="EMBL" id="AM778946">
    <property type="protein sequence ID" value="CAO87398.1"/>
    <property type="molecule type" value="Genomic_DNA"/>
</dbReference>
<proteinExistence type="predicted"/>
<dbReference type="AlphaFoldDB" id="A8YI23"/>
<sequence>MCTHCVHSVALFEKGYQQIALLMFYQMKFLIWFKENTIHLQHPPSFFGSKTWFNTVQFVT</sequence>
<gene>
    <name evidence="1" type="ORF">IPF_2568</name>
</gene>
<evidence type="ECO:0000313" key="1">
    <source>
        <dbReference type="EMBL" id="CAO87398.1"/>
    </source>
</evidence>